<keyword evidence="4" id="KW-0479">Metal-binding</keyword>
<evidence type="ECO:0000256" key="2">
    <source>
        <dbReference type="ARBA" id="ARBA00006706"/>
    </source>
</evidence>
<dbReference type="PANTHER" id="PTHR43281">
    <property type="entry name" value="FARNESYL DIPHOSPHATE SYNTHASE"/>
    <property type="match status" value="1"/>
</dbReference>
<evidence type="ECO:0000256" key="7">
    <source>
        <dbReference type="RuleBase" id="RU004466"/>
    </source>
</evidence>
<dbReference type="GO" id="GO:0046872">
    <property type="term" value="F:metal ion binding"/>
    <property type="evidence" value="ECO:0007669"/>
    <property type="project" value="UniProtKB-KW"/>
</dbReference>
<evidence type="ECO:0000256" key="4">
    <source>
        <dbReference type="ARBA" id="ARBA00022723"/>
    </source>
</evidence>
<proteinExistence type="inferred from homology"/>
<comment type="similarity">
    <text evidence="2 7">Belongs to the FPP/GGPP synthase family.</text>
</comment>
<sequence length="327" mass="36458">MMEFDKEMNIRVNYIDEVIGKHLPAKEGMQVTVIEAMNYSVLAGGKRLRPMILCEIYKMCGGTSKVVEPFMAAIEMIHTYSLVHDDLPAMDNDDYRRGKLTTHKKFGEDIGILAGDGLLNFAYETMLKAFDFCYNDSSCNNDRSSNNDRSCDCDSTSNKENNCDCVSVKNVINSCKILSEKAGIYGMVGGQTLDVLLTNKTMNEEQLDFIFLLKTGALLEASFTIGAELAGASNQDIHKLLEVGKKVGLAFQIQDDILDVISSQEVLGKPVLSDEKNNKTTYVTLYGMKKSLSDVEKLSKEAIELLKIVGNNEFLEQLILKLIHREK</sequence>
<comment type="cofactor">
    <cofactor evidence="1">
        <name>Mg(2+)</name>
        <dbReference type="ChEBI" id="CHEBI:18420"/>
    </cofactor>
</comment>
<keyword evidence="5" id="KW-0460">Magnesium</keyword>
<keyword evidence="6" id="KW-0414">Isoprene biosynthesis</keyword>
<dbReference type="InterPro" id="IPR033749">
    <property type="entry name" value="Polyprenyl_synt_CS"/>
</dbReference>
<evidence type="ECO:0000256" key="5">
    <source>
        <dbReference type="ARBA" id="ARBA00022842"/>
    </source>
</evidence>
<name>A0A1I0RX22_9FIRM</name>
<dbReference type="AlphaFoldDB" id="A0A1I0RX22"/>
<dbReference type="EMBL" id="FOJI01000025">
    <property type="protein sequence ID" value="SEW45355.1"/>
    <property type="molecule type" value="Genomic_DNA"/>
</dbReference>
<reference evidence="8 9" key="1">
    <citation type="submission" date="2016-10" db="EMBL/GenBank/DDBJ databases">
        <authorList>
            <person name="de Groot N.N."/>
        </authorList>
    </citation>
    <scope>NUCLEOTIDE SEQUENCE [LARGE SCALE GENOMIC DNA]</scope>
    <source>
        <strain evidence="8 9">DSM 9179</strain>
    </source>
</reference>
<evidence type="ECO:0000313" key="8">
    <source>
        <dbReference type="EMBL" id="SEW45355.1"/>
    </source>
</evidence>
<dbReference type="CDD" id="cd00685">
    <property type="entry name" value="Trans_IPPS_HT"/>
    <property type="match status" value="1"/>
</dbReference>
<dbReference type="OrthoDB" id="9805316at2"/>
<dbReference type="Proteomes" id="UP000199701">
    <property type="component" value="Unassembled WGS sequence"/>
</dbReference>
<organism evidence="8 9">
    <name type="scientific">[Clostridium] fimetarium</name>
    <dbReference type="NCBI Taxonomy" id="99656"/>
    <lineage>
        <taxon>Bacteria</taxon>
        <taxon>Bacillati</taxon>
        <taxon>Bacillota</taxon>
        <taxon>Clostridia</taxon>
        <taxon>Lachnospirales</taxon>
        <taxon>Lachnospiraceae</taxon>
    </lineage>
</organism>
<keyword evidence="9" id="KW-1185">Reference proteome</keyword>
<dbReference type="PANTHER" id="PTHR43281:SF1">
    <property type="entry name" value="FARNESYL DIPHOSPHATE SYNTHASE"/>
    <property type="match status" value="1"/>
</dbReference>
<evidence type="ECO:0000256" key="3">
    <source>
        <dbReference type="ARBA" id="ARBA00022679"/>
    </source>
</evidence>
<dbReference type="Gene3D" id="1.10.600.10">
    <property type="entry name" value="Farnesyl Diphosphate Synthase"/>
    <property type="match status" value="1"/>
</dbReference>
<dbReference type="STRING" id="99656.SAMN05421659_12524"/>
<dbReference type="Pfam" id="PF00348">
    <property type="entry name" value="polyprenyl_synt"/>
    <property type="match status" value="1"/>
</dbReference>
<dbReference type="InterPro" id="IPR000092">
    <property type="entry name" value="Polyprenyl_synt"/>
</dbReference>
<dbReference type="PROSITE" id="PS00723">
    <property type="entry name" value="POLYPRENYL_SYNTHASE_1"/>
    <property type="match status" value="1"/>
</dbReference>
<keyword evidence="3 7" id="KW-0808">Transferase</keyword>
<accession>A0A1I0RX22</accession>
<dbReference type="PROSITE" id="PS00444">
    <property type="entry name" value="POLYPRENYL_SYNTHASE_2"/>
    <property type="match status" value="1"/>
</dbReference>
<dbReference type="InterPro" id="IPR008949">
    <property type="entry name" value="Isoprenoid_synthase_dom_sf"/>
</dbReference>
<dbReference type="SUPFAM" id="SSF48576">
    <property type="entry name" value="Terpenoid synthases"/>
    <property type="match status" value="1"/>
</dbReference>
<gene>
    <name evidence="8" type="ORF">SAMN05421659_12524</name>
</gene>
<dbReference type="GO" id="GO:0004659">
    <property type="term" value="F:prenyltransferase activity"/>
    <property type="evidence" value="ECO:0007669"/>
    <property type="project" value="InterPro"/>
</dbReference>
<evidence type="ECO:0000256" key="1">
    <source>
        <dbReference type="ARBA" id="ARBA00001946"/>
    </source>
</evidence>
<dbReference type="GO" id="GO:0008299">
    <property type="term" value="P:isoprenoid biosynthetic process"/>
    <property type="evidence" value="ECO:0007669"/>
    <property type="project" value="UniProtKB-KW"/>
</dbReference>
<evidence type="ECO:0000313" key="9">
    <source>
        <dbReference type="Proteomes" id="UP000199701"/>
    </source>
</evidence>
<protein>
    <submittedName>
        <fullName evidence="8">Geranylgeranyl diphosphate synthase, type II</fullName>
    </submittedName>
</protein>
<evidence type="ECO:0000256" key="6">
    <source>
        <dbReference type="ARBA" id="ARBA00023229"/>
    </source>
</evidence>